<evidence type="ECO:0000313" key="1">
    <source>
        <dbReference type="EMBL" id="BAG01895.1"/>
    </source>
</evidence>
<sequence>MAFECDHCLSFLFKGKGRSIWRLKVRALSSCGLNFKTAIAWDRNAKGDRFLMMGRGDRFLMMGRGDRCWEEQFLGNSDRFLRMRRGDRFFWDEKGRSPALRLISQQSSKTSLLKMNIRC</sequence>
<evidence type="ECO:0000313" key="2">
    <source>
        <dbReference type="Proteomes" id="UP000001510"/>
    </source>
</evidence>
<dbReference type="HOGENOM" id="CLU_2058682_0_0_3"/>
<accession>B0JXR8</accession>
<keyword evidence="2" id="KW-1185">Reference proteome</keyword>
<dbReference type="PaxDb" id="449447-MAE_20730"/>
<gene>
    <name evidence="1" type="ordered locus">MAE_20730</name>
</gene>
<organism evidence="1 2">
    <name type="scientific">Microcystis aeruginosa (strain NIES-843 / IAM M-2473)</name>
    <dbReference type="NCBI Taxonomy" id="449447"/>
    <lineage>
        <taxon>Bacteria</taxon>
        <taxon>Bacillati</taxon>
        <taxon>Cyanobacteriota</taxon>
        <taxon>Cyanophyceae</taxon>
        <taxon>Oscillatoriophycideae</taxon>
        <taxon>Chroococcales</taxon>
        <taxon>Microcystaceae</taxon>
        <taxon>Microcystis</taxon>
    </lineage>
</organism>
<dbReference type="EMBL" id="AP009552">
    <property type="protein sequence ID" value="BAG01895.1"/>
    <property type="molecule type" value="Genomic_DNA"/>
</dbReference>
<protein>
    <submittedName>
        <fullName evidence="1">Uncharacterized protein</fullName>
    </submittedName>
</protein>
<dbReference type="EnsemblBacteria" id="BAG01895">
    <property type="protein sequence ID" value="BAG01895"/>
    <property type="gene ID" value="MAE_20730"/>
</dbReference>
<reference evidence="1 2" key="1">
    <citation type="journal article" date="2007" name="DNA Res.">
        <title>Complete genomic structure of the bloom-forming toxic cyanobacterium Microcystis aeruginosa NIES-843.</title>
        <authorList>
            <person name="Kaneko T."/>
            <person name="Nakajima N."/>
            <person name="Okamoto S."/>
            <person name="Suzuki I."/>
            <person name="Tanabe Y."/>
            <person name="Tamaoki M."/>
            <person name="Nakamura Y."/>
            <person name="Kasai F."/>
            <person name="Watanabe A."/>
            <person name="Kawashima K."/>
            <person name="Kishida Y."/>
            <person name="Ono A."/>
            <person name="Shimizu Y."/>
            <person name="Takahashi C."/>
            <person name="Minami C."/>
            <person name="Fujishiro T."/>
            <person name="Kohara M."/>
            <person name="Katoh M."/>
            <person name="Nakazaki N."/>
            <person name="Nakayama S."/>
            <person name="Yamada M."/>
            <person name="Tabata S."/>
            <person name="Watanabe M.M."/>
        </authorList>
    </citation>
    <scope>NUCLEOTIDE SEQUENCE [LARGE SCALE GENOMIC DNA]</scope>
    <source>
        <strain evidence="2">NIES-843 / IAM M-247</strain>
    </source>
</reference>
<dbReference type="PATRIC" id="fig|449447.4.peg.1905"/>
<proteinExistence type="predicted"/>
<name>B0JXR8_MICAN</name>
<dbReference type="KEGG" id="mar:MAE_20730"/>
<dbReference type="AlphaFoldDB" id="B0JXR8"/>
<dbReference type="Proteomes" id="UP000001510">
    <property type="component" value="Chromosome"/>
</dbReference>